<proteinExistence type="predicted"/>
<accession>A0A2D4K4L4</accession>
<organism evidence="1">
    <name type="scientific">Micrurus paraensis</name>
    <dbReference type="NCBI Taxonomy" id="1970185"/>
    <lineage>
        <taxon>Eukaryota</taxon>
        <taxon>Metazoa</taxon>
        <taxon>Chordata</taxon>
        <taxon>Craniata</taxon>
        <taxon>Vertebrata</taxon>
        <taxon>Euteleostomi</taxon>
        <taxon>Lepidosauria</taxon>
        <taxon>Squamata</taxon>
        <taxon>Bifurcata</taxon>
        <taxon>Unidentata</taxon>
        <taxon>Episquamata</taxon>
        <taxon>Toxicofera</taxon>
        <taxon>Serpentes</taxon>
        <taxon>Colubroidea</taxon>
        <taxon>Elapidae</taxon>
        <taxon>Elapinae</taxon>
        <taxon>Micrurus</taxon>
    </lineage>
</organism>
<evidence type="ECO:0000313" key="1">
    <source>
        <dbReference type="EMBL" id="LAB03604.1"/>
    </source>
</evidence>
<sequence>MKAYICGITIAYTAKRNKEKWRQHNTLQEEIKKLETQLQIKPQNNQIKKEMILAKHKLNILDKEENARNLKFVKQNFFEYANKPWRWLSYKLKRERERKDNTAVAG</sequence>
<reference evidence="1" key="2">
    <citation type="submission" date="2017-11" db="EMBL/GenBank/DDBJ databases">
        <title>Coralsnake Venomics: Analyses of Venom Gland Transcriptomes and Proteomes of Six Brazilian Taxa.</title>
        <authorList>
            <person name="Aird S.D."/>
            <person name="Jorge da Silva N."/>
            <person name="Qiu L."/>
            <person name="Villar-Briones A."/>
            <person name="Aparecida-Saddi V."/>
            <person name="Campos-Telles M.P."/>
            <person name="Grau M."/>
            <person name="Mikheyev A.S."/>
        </authorList>
    </citation>
    <scope>NUCLEOTIDE SEQUENCE</scope>
    <source>
        <tissue evidence="1">Venom_gland</tissue>
    </source>
</reference>
<name>A0A2D4K4L4_9SAUR</name>
<protein>
    <submittedName>
        <fullName evidence="1">Uncharacterized protein</fullName>
    </submittedName>
</protein>
<dbReference type="AlphaFoldDB" id="A0A2D4K4L4"/>
<dbReference type="EMBL" id="IACL01032911">
    <property type="protein sequence ID" value="LAB03604.1"/>
    <property type="molecule type" value="Transcribed_RNA"/>
</dbReference>
<reference evidence="1" key="1">
    <citation type="submission" date="2017-07" db="EMBL/GenBank/DDBJ databases">
        <authorList>
            <person name="Mikheyev A."/>
            <person name="Grau M."/>
        </authorList>
    </citation>
    <scope>NUCLEOTIDE SEQUENCE</scope>
    <source>
        <tissue evidence="1">Venom_gland</tissue>
    </source>
</reference>